<dbReference type="EMBL" id="UXSR01002198">
    <property type="protein sequence ID" value="VDD78742.1"/>
    <property type="molecule type" value="Genomic_DNA"/>
</dbReference>
<keyword evidence="2" id="KW-1185">Reference proteome</keyword>
<protein>
    <submittedName>
        <fullName evidence="1">Uncharacterized protein</fullName>
    </submittedName>
</protein>
<organism evidence="1 2">
    <name type="scientific">Mesocestoides corti</name>
    <name type="common">Flatworm</name>
    <dbReference type="NCBI Taxonomy" id="53468"/>
    <lineage>
        <taxon>Eukaryota</taxon>
        <taxon>Metazoa</taxon>
        <taxon>Spiralia</taxon>
        <taxon>Lophotrochozoa</taxon>
        <taxon>Platyhelminthes</taxon>
        <taxon>Cestoda</taxon>
        <taxon>Eucestoda</taxon>
        <taxon>Cyclophyllidea</taxon>
        <taxon>Mesocestoididae</taxon>
        <taxon>Mesocestoides</taxon>
    </lineage>
</organism>
<dbReference type="AlphaFoldDB" id="A0A0R3UCU6"/>
<proteinExistence type="predicted"/>
<dbReference type="Gene3D" id="3.40.50.980">
    <property type="match status" value="1"/>
</dbReference>
<gene>
    <name evidence="1" type="ORF">MCOS_LOCUS4745</name>
</gene>
<dbReference type="OrthoDB" id="6313165at2759"/>
<dbReference type="Proteomes" id="UP000267029">
    <property type="component" value="Unassembled WGS sequence"/>
</dbReference>
<evidence type="ECO:0000313" key="1">
    <source>
        <dbReference type="EMBL" id="VDD78742.1"/>
    </source>
</evidence>
<evidence type="ECO:0000313" key="2">
    <source>
        <dbReference type="Proteomes" id="UP000267029"/>
    </source>
</evidence>
<dbReference type="STRING" id="53468.A0A0R3UCU6"/>
<accession>A0A0R3UCU6</accession>
<sequence length="198" mass="21402">MDDGSANGVRSVLTGTLTESVRSSSSGCTAQLQLGDRLFDLKDDVGAIAVTSFLSSGDVIDGVTETTLVALQTIVKKFASVLREKLLPILQERQIDLSSERDQSRTFVAAYLTTGFNRVVMQLACMRLRLAYIPMDSNLSAERLRAICKSLSPVAFISDDEAVDFDPGHGLAFAFSHLLNLTTDSACCCVSTEPLFTH</sequence>
<name>A0A0R3UCU6_MESCO</name>
<dbReference type="SUPFAM" id="SSF56801">
    <property type="entry name" value="Acetyl-CoA synthetase-like"/>
    <property type="match status" value="1"/>
</dbReference>
<feature type="non-terminal residue" evidence="1">
    <location>
        <position position="198"/>
    </location>
</feature>
<reference evidence="1 2" key="1">
    <citation type="submission" date="2018-10" db="EMBL/GenBank/DDBJ databases">
        <authorList>
            <consortium name="Pathogen Informatics"/>
        </authorList>
    </citation>
    <scope>NUCLEOTIDE SEQUENCE [LARGE SCALE GENOMIC DNA]</scope>
</reference>